<feature type="region of interest" description="Disordered" evidence="1">
    <location>
        <begin position="262"/>
        <end position="283"/>
    </location>
</feature>
<evidence type="ECO:0000259" key="3">
    <source>
        <dbReference type="SMART" id="SM01032"/>
    </source>
</evidence>
<keyword evidence="5" id="KW-1185">Reference proteome</keyword>
<dbReference type="Pfam" id="PF10403">
    <property type="entry name" value="BHD_1"/>
    <property type="match status" value="1"/>
</dbReference>
<dbReference type="AlphaFoldDB" id="A0A9K3KIA2"/>
<organism evidence="4 5">
    <name type="scientific">Nitzschia inconspicua</name>
    <dbReference type="NCBI Taxonomy" id="303405"/>
    <lineage>
        <taxon>Eukaryota</taxon>
        <taxon>Sar</taxon>
        <taxon>Stramenopiles</taxon>
        <taxon>Ochrophyta</taxon>
        <taxon>Bacillariophyta</taxon>
        <taxon>Bacillariophyceae</taxon>
        <taxon>Bacillariophycidae</taxon>
        <taxon>Bacillariales</taxon>
        <taxon>Bacillariaceae</taxon>
        <taxon>Nitzschia</taxon>
    </lineage>
</organism>
<dbReference type="GO" id="GO:0005737">
    <property type="term" value="C:cytoplasm"/>
    <property type="evidence" value="ECO:0007669"/>
    <property type="project" value="TreeGrafter"/>
</dbReference>
<dbReference type="GO" id="GO:0003697">
    <property type="term" value="F:single-stranded DNA binding"/>
    <property type="evidence" value="ECO:0007669"/>
    <property type="project" value="TreeGrafter"/>
</dbReference>
<sequence length="902" mass="101279">MSLDWNLSSDEEEDDFEHWAQGQHQQLLSTAALVHKNNTTNRDDYDCFENDKDEEDEDDLMNCKPPATENGVPLDSDFDRLSQQQQHHHDDDSDDDQIDWEDAEGDDDEPNLPNAKLPTEAVTINLSEKSIVNGDINTKSRPKRAKKVFRYHHLPPDLQQFLHLIRNVHMMCWASHGIHASAYASQEEQLHVAHSVLPKAWAIPSTPTTTTTTTAAAAVLAPNVEDVHHFVRWFGDFSAGGVTSTGAVTAYAGTRGGRFMRRKHAKGKPTSKKSSTKRKHSAMEDAVAFQSDKTIHYRITQYCSDLSQATSSATFYNEYDNLLLFLSMARSMGWRARYVVAVEPIPQDLDVNHPLFQVMTNRNIILGFWNVANKRQKAAANPIDLTTISGDQDKDNTTKNSTAVKEENDAISRPLCWIEVLCQSPVSKGNLTKAKMASKSGLQWIHVDPVLGVVNHPAMIEQLLYAYHQHKPRSSFNARKRNPIPYAIAVEHMSEIQTKLPHDQSSPILRMTDVTPRYAYSMVESLQARGLGQEKQPENAKNDWFSTFLRRHSHHATTKGGGKRTPWTCVATKDLSSTGKTAQDAIAVDGCIGAERTDTNKNIVTPEPQAAPAGINHLHRYHMEHEEEKQLDTMRKREPLPTSKAAFKKHPTYVIASCLNSTEVLVPDAKKRSCGIFKGELVYLRSDVETALPEKKWLYKGRKVRDEELKQPILKVKARKKTSTSQFKALKTYGVGSSNDGSEEAIERQIHDASQPLGDGKLHLFASWQTDPWSPPIVQPTDPIPANDYGNIDLELLNPGLVHVDLRGVAKTAKKLSIPCKPCLIGFEGHGGNRTPTIRGIVVHAHNETLLRDAHIEVSHHLKQQEEENKKNTILRNWKRLLVGVLTKDRLERTYGNDEDDG</sequence>
<evidence type="ECO:0000259" key="2">
    <source>
        <dbReference type="SMART" id="SM01030"/>
    </source>
</evidence>
<dbReference type="SMART" id="SM01032">
    <property type="entry name" value="BHD_3"/>
    <property type="match status" value="1"/>
</dbReference>
<name>A0A9K3KIA2_9STRA</name>
<reference evidence="4" key="1">
    <citation type="journal article" date="2021" name="Sci. Rep.">
        <title>Diploid genomic architecture of Nitzschia inconspicua, an elite biomass production diatom.</title>
        <authorList>
            <person name="Oliver A."/>
            <person name="Podell S."/>
            <person name="Pinowska A."/>
            <person name="Traller J.C."/>
            <person name="Smith S.R."/>
            <person name="McClure R."/>
            <person name="Beliaev A."/>
            <person name="Bohutskyi P."/>
            <person name="Hill E.A."/>
            <person name="Rabines A."/>
            <person name="Zheng H."/>
            <person name="Allen L.Z."/>
            <person name="Kuo A."/>
            <person name="Grigoriev I.V."/>
            <person name="Allen A.E."/>
            <person name="Hazlebeck D."/>
            <person name="Allen E.E."/>
        </authorList>
    </citation>
    <scope>NUCLEOTIDE SEQUENCE</scope>
    <source>
        <strain evidence="4">Hildebrandi</strain>
    </source>
</reference>
<evidence type="ECO:0000256" key="1">
    <source>
        <dbReference type="SAM" id="MobiDB-lite"/>
    </source>
</evidence>
<feature type="region of interest" description="Disordered" evidence="1">
    <location>
        <begin position="39"/>
        <end position="119"/>
    </location>
</feature>
<proteinExistence type="predicted"/>
<evidence type="ECO:0000313" key="4">
    <source>
        <dbReference type="EMBL" id="KAG7343338.1"/>
    </source>
</evidence>
<dbReference type="OrthoDB" id="300780at2759"/>
<accession>A0A9K3KIA2</accession>
<dbReference type="InterPro" id="IPR004583">
    <property type="entry name" value="DNA_repair_Rad4"/>
</dbReference>
<feature type="domain" description="Rad4 beta-hairpin" evidence="2">
    <location>
        <begin position="636"/>
        <end position="689"/>
    </location>
</feature>
<feature type="compositionally biased region" description="Acidic residues" evidence="1">
    <location>
        <begin position="46"/>
        <end position="60"/>
    </location>
</feature>
<dbReference type="PANTHER" id="PTHR12135:SF0">
    <property type="entry name" value="DNA REPAIR PROTEIN COMPLEMENTING XP-C CELLS"/>
    <property type="match status" value="1"/>
</dbReference>
<dbReference type="EMBL" id="JAGRRH010000024">
    <property type="protein sequence ID" value="KAG7343338.1"/>
    <property type="molecule type" value="Genomic_DNA"/>
</dbReference>
<dbReference type="InterPro" id="IPR018328">
    <property type="entry name" value="Rad4_beta-hairpin_dom3"/>
</dbReference>
<protein>
    <submittedName>
        <fullName evidence="4">Rad4 beta-hairpin domain 1-containing protein</fullName>
    </submittedName>
</protein>
<dbReference type="GO" id="GO:0006289">
    <property type="term" value="P:nucleotide-excision repair"/>
    <property type="evidence" value="ECO:0007669"/>
    <property type="project" value="InterPro"/>
</dbReference>
<dbReference type="Proteomes" id="UP000693970">
    <property type="component" value="Unassembled WGS sequence"/>
</dbReference>
<reference evidence="4" key="2">
    <citation type="submission" date="2021-04" db="EMBL/GenBank/DDBJ databases">
        <authorList>
            <person name="Podell S."/>
        </authorList>
    </citation>
    <scope>NUCLEOTIDE SEQUENCE</scope>
    <source>
        <strain evidence="4">Hildebrandi</strain>
    </source>
</reference>
<feature type="domain" description="Rad4 beta-hairpin" evidence="3">
    <location>
        <begin position="784"/>
        <end position="855"/>
    </location>
</feature>
<dbReference type="GO" id="GO:0071942">
    <property type="term" value="C:XPC complex"/>
    <property type="evidence" value="ECO:0007669"/>
    <property type="project" value="TreeGrafter"/>
</dbReference>
<feature type="compositionally biased region" description="Acidic residues" evidence="1">
    <location>
        <begin position="92"/>
        <end position="110"/>
    </location>
</feature>
<dbReference type="GO" id="GO:0000111">
    <property type="term" value="C:nucleotide-excision repair factor 2 complex"/>
    <property type="evidence" value="ECO:0007669"/>
    <property type="project" value="TreeGrafter"/>
</dbReference>
<dbReference type="Pfam" id="PF10405">
    <property type="entry name" value="BHD_3"/>
    <property type="match status" value="1"/>
</dbReference>
<dbReference type="PANTHER" id="PTHR12135">
    <property type="entry name" value="DNA REPAIR PROTEIN XP-C / RAD4"/>
    <property type="match status" value="1"/>
</dbReference>
<dbReference type="InterPro" id="IPR018326">
    <property type="entry name" value="Rad4_beta-hairpin_dom1"/>
</dbReference>
<dbReference type="GO" id="GO:0006298">
    <property type="term" value="P:mismatch repair"/>
    <property type="evidence" value="ECO:0007669"/>
    <property type="project" value="TreeGrafter"/>
</dbReference>
<dbReference type="SMART" id="SM01030">
    <property type="entry name" value="BHD_1"/>
    <property type="match status" value="1"/>
</dbReference>
<dbReference type="GO" id="GO:0003684">
    <property type="term" value="F:damaged DNA binding"/>
    <property type="evidence" value="ECO:0007669"/>
    <property type="project" value="InterPro"/>
</dbReference>
<feature type="region of interest" description="Disordered" evidence="1">
    <location>
        <begin position="1"/>
        <end position="24"/>
    </location>
</feature>
<feature type="compositionally biased region" description="Basic residues" evidence="1">
    <location>
        <begin position="262"/>
        <end position="280"/>
    </location>
</feature>
<evidence type="ECO:0000313" key="5">
    <source>
        <dbReference type="Proteomes" id="UP000693970"/>
    </source>
</evidence>
<gene>
    <name evidence="4" type="ORF">IV203_021283</name>
</gene>
<comment type="caution">
    <text evidence="4">The sequence shown here is derived from an EMBL/GenBank/DDBJ whole genome shotgun (WGS) entry which is preliminary data.</text>
</comment>